<organism evidence="2 3">
    <name type="scientific">Nephila pilipes</name>
    <name type="common">Giant wood spider</name>
    <name type="synonym">Nephila maculata</name>
    <dbReference type="NCBI Taxonomy" id="299642"/>
    <lineage>
        <taxon>Eukaryota</taxon>
        <taxon>Metazoa</taxon>
        <taxon>Ecdysozoa</taxon>
        <taxon>Arthropoda</taxon>
        <taxon>Chelicerata</taxon>
        <taxon>Arachnida</taxon>
        <taxon>Araneae</taxon>
        <taxon>Araneomorphae</taxon>
        <taxon>Entelegynae</taxon>
        <taxon>Araneoidea</taxon>
        <taxon>Nephilidae</taxon>
        <taxon>Nephila</taxon>
    </lineage>
</organism>
<comment type="caution">
    <text evidence="2">The sequence shown here is derived from an EMBL/GenBank/DDBJ whole genome shotgun (WGS) entry which is preliminary data.</text>
</comment>
<evidence type="ECO:0000313" key="2">
    <source>
        <dbReference type="EMBL" id="GFT84093.1"/>
    </source>
</evidence>
<feature type="region of interest" description="Disordered" evidence="1">
    <location>
        <begin position="79"/>
        <end position="111"/>
    </location>
</feature>
<reference evidence="2" key="1">
    <citation type="submission" date="2020-08" db="EMBL/GenBank/DDBJ databases">
        <title>Multicomponent nature underlies the extraordinary mechanical properties of spider dragline silk.</title>
        <authorList>
            <person name="Kono N."/>
            <person name="Nakamura H."/>
            <person name="Mori M."/>
            <person name="Yoshida Y."/>
            <person name="Ohtoshi R."/>
            <person name="Malay A.D."/>
            <person name="Moran D.A.P."/>
            <person name="Tomita M."/>
            <person name="Numata K."/>
            <person name="Arakawa K."/>
        </authorList>
    </citation>
    <scope>NUCLEOTIDE SEQUENCE</scope>
</reference>
<dbReference type="Proteomes" id="UP000887013">
    <property type="component" value="Unassembled WGS sequence"/>
</dbReference>
<evidence type="ECO:0000313" key="3">
    <source>
        <dbReference type="Proteomes" id="UP000887013"/>
    </source>
</evidence>
<proteinExistence type="predicted"/>
<dbReference type="OrthoDB" id="10600360at2759"/>
<evidence type="ECO:0000256" key="1">
    <source>
        <dbReference type="SAM" id="MobiDB-lite"/>
    </source>
</evidence>
<keyword evidence="3" id="KW-1185">Reference proteome</keyword>
<dbReference type="EMBL" id="BMAW01023693">
    <property type="protein sequence ID" value="GFT84093.1"/>
    <property type="molecule type" value="Genomic_DNA"/>
</dbReference>
<sequence>MSRRVFGTECRLFRGMIHSASCEHFSQCTFCHRKQRRRSRTNTDREFFSFPTFWVHQKGKILLLEFRFARKGAEKCRDASKQNASSRKIPPSLSVCSRTVRSDTDLSPGVK</sequence>
<name>A0A8X6PQT8_NEPPI</name>
<accession>A0A8X6PQT8</accession>
<protein>
    <submittedName>
        <fullName evidence="2">Uncharacterized protein</fullName>
    </submittedName>
</protein>
<gene>
    <name evidence="2" type="ORF">NPIL_547881</name>
</gene>
<dbReference type="AlphaFoldDB" id="A0A8X6PQT8"/>